<dbReference type="Proteomes" id="UP000008311">
    <property type="component" value="Unassembled WGS sequence"/>
</dbReference>
<feature type="non-terminal residue" evidence="2">
    <location>
        <position position="124"/>
    </location>
</feature>
<reference evidence="3" key="1">
    <citation type="journal article" date="2010" name="Nat. Biotechnol.">
        <title>Draft genome sequence of the oilseed species Ricinus communis.</title>
        <authorList>
            <person name="Chan A.P."/>
            <person name="Crabtree J."/>
            <person name="Zhao Q."/>
            <person name="Lorenzi H."/>
            <person name="Orvis J."/>
            <person name="Puiu D."/>
            <person name="Melake-Berhan A."/>
            <person name="Jones K.M."/>
            <person name="Redman J."/>
            <person name="Chen G."/>
            <person name="Cahoon E.B."/>
            <person name="Gedil M."/>
            <person name="Stanke M."/>
            <person name="Haas B.J."/>
            <person name="Wortman J.R."/>
            <person name="Fraser-Liggett C.M."/>
            <person name="Ravel J."/>
            <person name="Rabinowicz P.D."/>
        </authorList>
    </citation>
    <scope>NUCLEOTIDE SEQUENCE [LARGE SCALE GENOMIC DNA]</scope>
    <source>
        <strain evidence="3">cv. Hale</strain>
    </source>
</reference>
<evidence type="ECO:0000313" key="2">
    <source>
        <dbReference type="EMBL" id="EEF24170.1"/>
    </source>
</evidence>
<sequence>MRGASAKPMRRRGRASPFPSSPAPMPAQAFACTESPHPLAAACTILRHRPAMISWRTGDEGETVVWNDRCRRHRGGAARGSAICGRPMRGDPGPGADPARLSARARQANGTPGMVATVFDKDGV</sequence>
<dbReference type="AlphaFoldDB" id="B9TIZ3"/>
<accession>B9TIZ3</accession>
<organism evidence="2 3">
    <name type="scientific">Ricinus communis</name>
    <name type="common">Castor bean</name>
    <dbReference type="NCBI Taxonomy" id="3988"/>
    <lineage>
        <taxon>Eukaryota</taxon>
        <taxon>Viridiplantae</taxon>
        <taxon>Streptophyta</taxon>
        <taxon>Embryophyta</taxon>
        <taxon>Tracheophyta</taxon>
        <taxon>Spermatophyta</taxon>
        <taxon>Magnoliopsida</taxon>
        <taxon>eudicotyledons</taxon>
        <taxon>Gunneridae</taxon>
        <taxon>Pentapetalae</taxon>
        <taxon>rosids</taxon>
        <taxon>fabids</taxon>
        <taxon>Malpighiales</taxon>
        <taxon>Euphorbiaceae</taxon>
        <taxon>Acalyphoideae</taxon>
        <taxon>Acalypheae</taxon>
        <taxon>Ricinus</taxon>
    </lineage>
</organism>
<name>B9TIZ3_RICCO</name>
<proteinExistence type="predicted"/>
<dbReference type="InParanoid" id="B9TIZ3"/>
<evidence type="ECO:0000313" key="3">
    <source>
        <dbReference type="Proteomes" id="UP000008311"/>
    </source>
</evidence>
<feature type="region of interest" description="Disordered" evidence="1">
    <location>
        <begin position="1"/>
        <end position="30"/>
    </location>
</feature>
<keyword evidence="3" id="KW-1185">Reference proteome</keyword>
<protein>
    <submittedName>
        <fullName evidence="2">Uncharacterized protein</fullName>
    </submittedName>
</protein>
<gene>
    <name evidence="2" type="ORF">RCOM_1875270</name>
</gene>
<evidence type="ECO:0000256" key="1">
    <source>
        <dbReference type="SAM" id="MobiDB-lite"/>
    </source>
</evidence>
<feature type="region of interest" description="Disordered" evidence="1">
    <location>
        <begin position="76"/>
        <end position="99"/>
    </location>
</feature>
<dbReference type="EMBL" id="EQ983196">
    <property type="protein sequence ID" value="EEF24170.1"/>
    <property type="molecule type" value="Genomic_DNA"/>
</dbReference>